<dbReference type="EMBL" id="JAPQKH010000002">
    <property type="protein sequence ID" value="KAJ5113979.1"/>
    <property type="molecule type" value="Genomic_DNA"/>
</dbReference>
<feature type="repeat" description="ANK" evidence="1">
    <location>
        <begin position="47"/>
        <end position="79"/>
    </location>
</feature>
<dbReference type="Proteomes" id="UP001149165">
    <property type="component" value="Unassembled WGS sequence"/>
</dbReference>
<evidence type="ECO:0000313" key="3">
    <source>
        <dbReference type="Proteomes" id="UP001149165"/>
    </source>
</evidence>
<dbReference type="InterPro" id="IPR002110">
    <property type="entry name" value="Ankyrin_rpt"/>
</dbReference>
<keyword evidence="3" id="KW-1185">Reference proteome</keyword>
<sequence>MTLETHLYRFNAQYGQSTALIFAAKNGLNETAEKALGAHADIETRLDGVTPLGFAVQGNHPKMMELLLKRGCSIGADDRIAVNHSTCGICKPPARQRSLTEGFLALAIRHNFLDVANILLRYDLYKKDETRTFPCSSPLLVAVKEDNEAMIRLLASHGVNLEAPLICVEYTALSWAAYFRPSTSFKTLLDCGAKIYIGDAEWSNPLTEAVRSGNTEIFNLVLNHPDLDINHQTGAHAKTGRTALWQAFQNGRSELIDPLLEKGADPNMPGNTITPFPPVYLAVRSRWEAALRSLLAKNANPNVSVGRITPLFKAVQGKDETMVELLLKYGAEPNVPFLYWEHEIDDWSPLTPLGLAMRDKRYDMAMLLLRYGADINCRGWKGHTMLVQAIPRMGLQNIEIMLGCGANPNIRTDNNLFPLFLAVMRQDIELAKMLIKYGADPNDKMNGISLLSWATRNNDLEMKNLLYQHGALDT</sequence>
<dbReference type="InterPro" id="IPR051616">
    <property type="entry name" value="Cul2-RING_E3_ligase_SR"/>
</dbReference>
<dbReference type="SUPFAM" id="SSF48403">
    <property type="entry name" value="Ankyrin repeat"/>
    <property type="match status" value="2"/>
</dbReference>
<dbReference type="InterPro" id="IPR036770">
    <property type="entry name" value="Ankyrin_rpt-contain_sf"/>
</dbReference>
<dbReference type="PANTHER" id="PTHR46224">
    <property type="entry name" value="ANKYRIN REPEAT FAMILY PROTEIN"/>
    <property type="match status" value="1"/>
</dbReference>
<dbReference type="SMART" id="SM00248">
    <property type="entry name" value="ANK"/>
    <property type="match status" value="11"/>
</dbReference>
<proteinExistence type="predicted"/>
<keyword evidence="1" id="KW-0040">ANK repeat</keyword>
<dbReference type="AlphaFoldDB" id="A0A9W9G882"/>
<feature type="repeat" description="ANK" evidence="1">
    <location>
        <begin position="239"/>
        <end position="271"/>
    </location>
</feature>
<organism evidence="2 3">
    <name type="scientific">Penicillium angulare</name>
    <dbReference type="NCBI Taxonomy" id="116970"/>
    <lineage>
        <taxon>Eukaryota</taxon>
        <taxon>Fungi</taxon>
        <taxon>Dikarya</taxon>
        <taxon>Ascomycota</taxon>
        <taxon>Pezizomycotina</taxon>
        <taxon>Eurotiomycetes</taxon>
        <taxon>Eurotiomycetidae</taxon>
        <taxon>Eurotiales</taxon>
        <taxon>Aspergillaceae</taxon>
        <taxon>Penicillium</taxon>
    </lineage>
</organism>
<name>A0A9W9G882_9EURO</name>
<dbReference type="PROSITE" id="PS50297">
    <property type="entry name" value="ANK_REP_REGION"/>
    <property type="match status" value="4"/>
</dbReference>
<gene>
    <name evidence="2" type="ORF">N7456_002513</name>
</gene>
<accession>A0A9W9G882</accession>
<dbReference type="Gene3D" id="1.25.40.20">
    <property type="entry name" value="Ankyrin repeat-containing domain"/>
    <property type="match status" value="3"/>
</dbReference>
<dbReference type="Pfam" id="PF12796">
    <property type="entry name" value="Ank_2"/>
    <property type="match status" value="4"/>
</dbReference>
<dbReference type="OrthoDB" id="20872at2759"/>
<reference evidence="2" key="2">
    <citation type="journal article" date="2023" name="IMA Fungus">
        <title>Comparative genomic study of the Penicillium genus elucidates a diverse pangenome and 15 lateral gene transfer events.</title>
        <authorList>
            <person name="Petersen C."/>
            <person name="Sorensen T."/>
            <person name="Nielsen M.R."/>
            <person name="Sondergaard T.E."/>
            <person name="Sorensen J.L."/>
            <person name="Fitzpatrick D.A."/>
            <person name="Frisvad J.C."/>
            <person name="Nielsen K.L."/>
        </authorList>
    </citation>
    <scope>NUCLEOTIDE SEQUENCE</scope>
    <source>
        <strain evidence="2">IBT 30069</strain>
    </source>
</reference>
<protein>
    <submittedName>
        <fullName evidence="2">Uncharacterized protein</fullName>
    </submittedName>
</protein>
<dbReference type="PANTHER" id="PTHR46224:SF64">
    <property type="entry name" value="IQ MOTIF AND ANKYRIN REPEAT DOMAIN-CONTAINING PROTEIN 1"/>
    <property type="match status" value="1"/>
</dbReference>
<feature type="repeat" description="ANK" evidence="1">
    <location>
        <begin position="348"/>
        <end position="380"/>
    </location>
</feature>
<evidence type="ECO:0000313" key="2">
    <source>
        <dbReference type="EMBL" id="KAJ5113979.1"/>
    </source>
</evidence>
<dbReference type="PROSITE" id="PS50088">
    <property type="entry name" value="ANK_REPEAT"/>
    <property type="match status" value="4"/>
</dbReference>
<comment type="caution">
    <text evidence="2">The sequence shown here is derived from an EMBL/GenBank/DDBJ whole genome shotgun (WGS) entry which is preliminary data.</text>
</comment>
<reference evidence="2" key="1">
    <citation type="submission" date="2022-11" db="EMBL/GenBank/DDBJ databases">
        <authorList>
            <person name="Petersen C."/>
        </authorList>
    </citation>
    <scope>NUCLEOTIDE SEQUENCE</scope>
    <source>
        <strain evidence="2">IBT 30069</strain>
    </source>
</reference>
<feature type="repeat" description="ANK" evidence="1">
    <location>
        <begin position="414"/>
        <end position="446"/>
    </location>
</feature>
<evidence type="ECO:0000256" key="1">
    <source>
        <dbReference type="PROSITE-ProRule" id="PRU00023"/>
    </source>
</evidence>
<dbReference type="Pfam" id="PF00023">
    <property type="entry name" value="Ank"/>
    <property type="match status" value="2"/>
</dbReference>